<sequence>MHHCNPFIQHAMHHGQRFLNDTGKAVGVSQSLVSACDEIILAINSGNTQGAVVAAQNARNMAVQVAQYTQEVSRAINERMNMATYVMGRIQQHINEMSSALQSMRMESGYYGNPAQVSCQSAMSPYMA</sequence>
<protein>
    <submittedName>
        <fullName evidence="1">Uncharacterized protein</fullName>
    </submittedName>
</protein>
<evidence type="ECO:0000313" key="2">
    <source>
        <dbReference type="Proteomes" id="UP000239549"/>
    </source>
</evidence>
<dbReference type="EMBL" id="BFAV01000150">
    <property type="protein sequence ID" value="GBF34833.1"/>
    <property type="molecule type" value="Genomic_DNA"/>
</dbReference>
<comment type="caution">
    <text evidence="1">The sequence shown here is derived from an EMBL/GenBank/DDBJ whole genome shotgun (WGS) entry which is preliminary data.</text>
</comment>
<reference evidence="2" key="1">
    <citation type="submission" date="2018-02" db="EMBL/GenBank/DDBJ databases">
        <title>Genome sequence of Desulfocucumis palustris strain NAW-5.</title>
        <authorList>
            <person name="Watanabe M."/>
            <person name="Kojima H."/>
            <person name="Fukui M."/>
        </authorList>
    </citation>
    <scope>NUCLEOTIDE SEQUENCE [LARGE SCALE GENOMIC DNA]</scope>
    <source>
        <strain evidence="2">NAW-5</strain>
    </source>
</reference>
<evidence type="ECO:0000313" key="1">
    <source>
        <dbReference type="EMBL" id="GBF34833.1"/>
    </source>
</evidence>
<gene>
    <name evidence="1" type="ORF">DCCM_3953</name>
</gene>
<accession>A0A2L2XGI9</accession>
<organism evidence="1 2">
    <name type="scientific">Desulfocucumis palustris</name>
    <dbReference type="NCBI Taxonomy" id="1898651"/>
    <lineage>
        <taxon>Bacteria</taxon>
        <taxon>Bacillati</taxon>
        <taxon>Bacillota</taxon>
        <taxon>Clostridia</taxon>
        <taxon>Eubacteriales</taxon>
        <taxon>Desulfocucumaceae</taxon>
        <taxon>Desulfocucumis</taxon>
    </lineage>
</organism>
<dbReference type="Proteomes" id="UP000239549">
    <property type="component" value="Unassembled WGS sequence"/>
</dbReference>
<dbReference type="RefSeq" id="WP_104373000.1">
    <property type="nucleotide sequence ID" value="NZ_BFAV01000150.1"/>
</dbReference>
<dbReference type="AlphaFoldDB" id="A0A2L2XGI9"/>
<proteinExistence type="predicted"/>
<keyword evidence="2" id="KW-1185">Reference proteome</keyword>
<dbReference type="OrthoDB" id="1807089at2"/>
<name>A0A2L2XGI9_9FIRM</name>